<dbReference type="EMBL" id="CP042436">
    <property type="protein sequence ID" value="QEC64492.1"/>
    <property type="molecule type" value="Genomic_DNA"/>
</dbReference>
<dbReference type="RefSeq" id="WP_147033326.1">
    <property type="nucleotide sequence ID" value="NZ_CP042436.1"/>
</dbReference>
<sequence length="135" mass="14960">MTETYLKDKTAKKRFFQKGMVVLIALAIVFTVFLTRFALSGSREALLNGAPGSEDAYKVAKLFVKPTIKSNDISFPESGYQCAQKPDSVFVIKSYAEANDQPKPQNVTTFEITLKFIGGAVADKRNWKLIGISED</sequence>
<dbReference type="Proteomes" id="UP000321479">
    <property type="component" value="Chromosome"/>
</dbReference>
<reference evidence="2 3" key="1">
    <citation type="journal article" date="2017" name="Curr. Microbiol.">
        <title>Mucilaginibacter ginsenosidivorans sp. nov., Isolated from Soil of Ginseng Field.</title>
        <authorList>
            <person name="Kim M.M."/>
            <person name="Siddiqi M.Z."/>
            <person name="Im W.T."/>
        </authorList>
    </citation>
    <scope>NUCLEOTIDE SEQUENCE [LARGE SCALE GENOMIC DNA]</scope>
    <source>
        <strain evidence="2 3">Gsoil 3017</strain>
    </source>
</reference>
<dbReference type="KEGG" id="mgin:FRZ54_18580"/>
<evidence type="ECO:0000256" key="1">
    <source>
        <dbReference type="SAM" id="Phobius"/>
    </source>
</evidence>
<proteinExistence type="predicted"/>
<feature type="transmembrane region" description="Helical" evidence="1">
    <location>
        <begin position="20"/>
        <end position="39"/>
    </location>
</feature>
<keyword evidence="3" id="KW-1185">Reference proteome</keyword>
<evidence type="ECO:0000313" key="2">
    <source>
        <dbReference type="EMBL" id="QEC64492.1"/>
    </source>
</evidence>
<keyword evidence="1" id="KW-1133">Transmembrane helix</keyword>
<keyword evidence="1" id="KW-0812">Transmembrane</keyword>
<accession>A0A5B8UZN5</accession>
<dbReference type="AlphaFoldDB" id="A0A5B8UZN5"/>
<organism evidence="2 3">
    <name type="scientific">Mucilaginibacter ginsenosidivorans</name>
    <dbReference type="NCBI Taxonomy" id="398053"/>
    <lineage>
        <taxon>Bacteria</taxon>
        <taxon>Pseudomonadati</taxon>
        <taxon>Bacteroidota</taxon>
        <taxon>Sphingobacteriia</taxon>
        <taxon>Sphingobacteriales</taxon>
        <taxon>Sphingobacteriaceae</taxon>
        <taxon>Mucilaginibacter</taxon>
    </lineage>
</organism>
<keyword evidence="1" id="KW-0472">Membrane</keyword>
<protein>
    <submittedName>
        <fullName evidence="2">Uncharacterized protein</fullName>
    </submittedName>
</protein>
<evidence type="ECO:0000313" key="3">
    <source>
        <dbReference type="Proteomes" id="UP000321479"/>
    </source>
</evidence>
<name>A0A5B8UZN5_9SPHI</name>
<dbReference type="OrthoDB" id="799349at2"/>
<gene>
    <name evidence="2" type="ORF">FRZ54_18580</name>
</gene>